<accession>A0ABQ3VQM9</accession>
<comment type="similarity">
    <text evidence="1">Belongs to the peptidase A31 family.</text>
</comment>
<dbReference type="SUPFAM" id="SSF53163">
    <property type="entry name" value="HybD-like"/>
    <property type="match status" value="1"/>
</dbReference>
<dbReference type="EMBL" id="BNJJ01000024">
    <property type="protein sequence ID" value="GHO88450.1"/>
    <property type="molecule type" value="Genomic_DNA"/>
</dbReference>
<evidence type="ECO:0000256" key="3">
    <source>
        <dbReference type="ARBA" id="ARBA00022750"/>
    </source>
</evidence>
<dbReference type="Proteomes" id="UP000635565">
    <property type="component" value="Unassembled WGS sequence"/>
</dbReference>
<dbReference type="NCBIfam" id="TIGR00072">
    <property type="entry name" value="hydrog_prot"/>
    <property type="match status" value="1"/>
</dbReference>
<evidence type="ECO:0000256" key="2">
    <source>
        <dbReference type="ARBA" id="ARBA00022670"/>
    </source>
</evidence>
<name>A0ABQ3VQM9_9CHLR</name>
<dbReference type="PRINTS" id="PR00446">
    <property type="entry name" value="HYDRGNUPTAKE"/>
</dbReference>
<keyword evidence="6" id="KW-1185">Reference proteome</keyword>
<evidence type="ECO:0000256" key="1">
    <source>
        <dbReference type="ARBA" id="ARBA00006814"/>
    </source>
</evidence>
<dbReference type="InterPro" id="IPR023430">
    <property type="entry name" value="Pept_HybD-like_dom_sf"/>
</dbReference>
<dbReference type="PANTHER" id="PTHR30302">
    <property type="entry name" value="HYDROGENASE 1 MATURATION PROTEASE"/>
    <property type="match status" value="1"/>
</dbReference>
<reference evidence="5 6" key="1">
    <citation type="journal article" date="2021" name="Int. J. Syst. Evol. Microbiol.">
        <title>Reticulibacter mediterranei gen. nov., sp. nov., within the new family Reticulibacteraceae fam. nov., and Ktedonospora formicarum gen. nov., sp. nov., Ktedonobacter robiniae sp. nov., Dictyobacter formicarum sp. nov. and Dictyobacter arantiisoli sp. nov., belonging to the class Ktedonobacteria.</title>
        <authorList>
            <person name="Yabe S."/>
            <person name="Zheng Y."/>
            <person name="Wang C.M."/>
            <person name="Sakai Y."/>
            <person name="Abe K."/>
            <person name="Yokota A."/>
            <person name="Donadio S."/>
            <person name="Cavaletti L."/>
            <person name="Monciardini P."/>
        </authorList>
    </citation>
    <scope>NUCLEOTIDE SEQUENCE [LARGE SCALE GENOMIC DNA]</scope>
    <source>
        <strain evidence="5 6">SOSP1-9</strain>
    </source>
</reference>
<dbReference type="InterPro" id="IPR000671">
    <property type="entry name" value="Peptidase_A31"/>
</dbReference>
<protein>
    <submittedName>
        <fullName evidence="5">Peptidase M52</fullName>
    </submittedName>
</protein>
<keyword evidence="3" id="KW-0064">Aspartyl protease</keyword>
<organism evidence="5 6">
    <name type="scientific">Dictyobacter formicarum</name>
    <dbReference type="NCBI Taxonomy" id="2778368"/>
    <lineage>
        <taxon>Bacteria</taxon>
        <taxon>Bacillati</taxon>
        <taxon>Chloroflexota</taxon>
        <taxon>Ktedonobacteria</taxon>
        <taxon>Ktedonobacterales</taxon>
        <taxon>Dictyobacteraceae</taxon>
        <taxon>Dictyobacter</taxon>
    </lineage>
</organism>
<dbReference type="PANTHER" id="PTHR30302:SF1">
    <property type="entry name" value="HYDROGENASE 2 MATURATION PROTEASE"/>
    <property type="match status" value="1"/>
</dbReference>
<sequence>MLVIGIGNSYRSDDGAGLLVIQALKEKQLPDDVICLESDGDGAWLLDTWTQAEWIILIDAVSSGATPGTVHRLDLHSNIAPSDLTLCSSHAFGVWEAIQLARALNKLPPKLLIYGIEGENFCAGTSLSPAVKRAVQEVVELICRDAQPHMIK</sequence>
<evidence type="ECO:0000256" key="4">
    <source>
        <dbReference type="ARBA" id="ARBA00022801"/>
    </source>
</evidence>
<keyword evidence="4" id="KW-0378">Hydrolase</keyword>
<dbReference type="CDD" id="cd00518">
    <property type="entry name" value="H2MP"/>
    <property type="match status" value="1"/>
</dbReference>
<dbReference type="Gene3D" id="3.40.50.1450">
    <property type="entry name" value="HybD-like"/>
    <property type="match status" value="1"/>
</dbReference>
<evidence type="ECO:0000313" key="5">
    <source>
        <dbReference type="EMBL" id="GHO88450.1"/>
    </source>
</evidence>
<evidence type="ECO:0000313" key="6">
    <source>
        <dbReference type="Proteomes" id="UP000635565"/>
    </source>
</evidence>
<gene>
    <name evidence="5" type="ORF">KSZ_64560</name>
</gene>
<dbReference type="RefSeq" id="WP_201366035.1">
    <property type="nucleotide sequence ID" value="NZ_BNJJ01000024.1"/>
</dbReference>
<dbReference type="Pfam" id="PF01750">
    <property type="entry name" value="HycI"/>
    <property type="match status" value="1"/>
</dbReference>
<keyword evidence="2" id="KW-0645">Protease</keyword>
<proteinExistence type="inferred from homology"/>
<comment type="caution">
    <text evidence="5">The sequence shown here is derived from an EMBL/GenBank/DDBJ whole genome shotgun (WGS) entry which is preliminary data.</text>
</comment>